<keyword evidence="3" id="KW-1185">Reference proteome</keyword>
<dbReference type="PANTHER" id="PTHR41878:SF1">
    <property type="entry name" value="TNPR PROTEIN"/>
    <property type="match status" value="1"/>
</dbReference>
<comment type="caution">
    <text evidence="2">The sequence shown here is derived from an EMBL/GenBank/DDBJ whole genome shotgun (WGS) entry which is preliminary data.</text>
</comment>
<dbReference type="PATRIC" id="fig|584657.3.peg.3330"/>
<dbReference type="Gene3D" id="3.10.290.30">
    <property type="entry name" value="MM3350-like"/>
    <property type="match status" value="1"/>
</dbReference>
<accession>W9GEZ7</accession>
<sequence>MDETQGFFEFDWPPPNPPIKLPEPPPEPVLLTVHVALDETDPPVWRRVTIPGELDLGRVHDALQQLMGWEESHLHRFGLTAEAQPGPWFVTQFDRSEGEEGTLETEARLDQLLRVPGDTLAYEYDFGDGWRHTLTLESVDPMPDPADAAAGGAAEAGSAAYPLVCLAGERACPPEDVGGVGGYEEMAEWVRSGYEDARLPRRGLTAEELRDWLPEGWDPDRFDLDEVNAALARLAPRDTDTALAQLPPELAGIVRWLSMPARFELDEWLSAPGWAEPLAFTPKEAAALTRPVRVVLDVVGDGLALTAAGYLPPRAVEAIYRALGMGEEWIGKGNREDQTLPVLRLREQVARLGLIRKAKGQLLPTVVARKVRDDPSALLGHVLGRLLSGLTEFDRMATQFALIAVAGGQWSRHLALWGPVTEVVCRVLTIHGWARDPYGELERNDVSGAIADTVSFVGELVRAAAEEPREEPELAARVARAALAAMA</sequence>
<proteinExistence type="predicted"/>
<feature type="domain" description="Plasmid pRiA4b Orf3-like" evidence="1">
    <location>
        <begin position="31"/>
        <end position="226"/>
    </location>
</feature>
<dbReference type="InterPro" id="IPR012912">
    <property type="entry name" value="Plasmid_pRiA4b_Orf3-like"/>
</dbReference>
<evidence type="ECO:0000313" key="3">
    <source>
        <dbReference type="Proteomes" id="UP000019494"/>
    </source>
</evidence>
<name>W9GEZ7_9MICO</name>
<dbReference type="Proteomes" id="UP000019494">
    <property type="component" value="Unassembled WGS sequence"/>
</dbReference>
<dbReference type="InterPro" id="IPR024047">
    <property type="entry name" value="MM3350-like_sf"/>
</dbReference>
<dbReference type="EMBL" id="AWQS01000186">
    <property type="protein sequence ID" value="EWT04786.1"/>
    <property type="molecule type" value="Genomic_DNA"/>
</dbReference>
<evidence type="ECO:0000313" key="2">
    <source>
        <dbReference type="EMBL" id="EWT04786.1"/>
    </source>
</evidence>
<dbReference type="AlphaFoldDB" id="W9GEZ7"/>
<reference evidence="3" key="1">
    <citation type="submission" date="2013-08" db="EMBL/GenBank/DDBJ databases">
        <title>Intrasporangium oryzae NRRL B-24470.</title>
        <authorList>
            <person name="Liu H."/>
            <person name="Wang G."/>
        </authorList>
    </citation>
    <scope>NUCLEOTIDE SEQUENCE [LARGE SCALE GENOMIC DNA]</scope>
    <source>
        <strain evidence="3">Q5-1</strain>
    </source>
</reference>
<dbReference type="Pfam" id="PF07929">
    <property type="entry name" value="PRiA4_ORF3"/>
    <property type="match status" value="1"/>
</dbReference>
<organism evidence="2 3">
    <name type="scientific">Intrasporangium chromatireducens Q5-1</name>
    <dbReference type="NCBI Taxonomy" id="584657"/>
    <lineage>
        <taxon>Bacteria</taxon>
        <taxon>Bacillati</taxon>
        <taxon>Actinomycetota</taxon>
        <taxon>Actinomycetes</taxon>
        <taxon>Micrococcales</taxon>
        <taxon>Intrasporangiaceae</taxon>
        <taxon>Intrasporangium</taxon>
    </lineage>
</organism>
<dbReference type="OrthoDB" id="9816539at2"/>
<gene>
    <name evidence="2" type="ORF">N864_01520</name>
</gene>
<protein>
    <submittedName>
        <fullName evidence="2">TnpR protein</fullName>
    </submittedName>
</protein>
<dbReference type="PANTHER" id="PTHR41878">
    <property type="entry name" value="LEXA REPRESSOR-RELATED"/>
    <property type="match status" value="1"/>
</dbReference>
<dbReference type="RefSeq" id="WP_051518715.1">
    <property type="nucleotide sequence ID" value="NZ_AWQS01000186.1"/>
</dbReference>
<dbReference type="SUPFAM" id="SSF159941">
    <property type="entry name" value="MM3350-like"/>
    <property type="match status" value="1"/>
</dbReference>
<evidence type="ECO:0000259" key="1">
    <source>
        <dbReference type="Pfam" id="PF07929"/>
    </source>
</evidence>